<evidence type="ECO:0000256" key="1">
    <source>
        <dbReference type="ARBA" id="ARBA00004123"/>
    </source>
</evidence>
<evidence type="ECO:0000313" key="8">
    <source>
        <dbReference type="Proteomes" id="UP000748025"/>
    </source>
</evidence>
<evidence type="ECO:0000256" key="6">
    <source>
        <dbReference type="SAM" id="MobiDB-lite"/>
    </source>
</evidence>
<evidence type="ECO:0000256" key="5">
    <source>
        <dbReference type="ARBA" id="ARBA00023242"/>
    </source>
</evidence>
<reference evidence="7" key="1">
    <citation type="journal article" date="2020" name="bioRxiv">
        <title>Whole genome comparisons of ergot fungi reveals the divergence and evolution of species within the genus Claviceps are the result of varying mechanisms driving genome evolution and host range expansion.</title>
        <authorList>
            <person name="Wyka S.A."/>
            <person name="Mondo S.J."/>
            <person name="Liu M."/>
            <person name="Dettman J."/>
            <person name="Nalam V."/>
            <person name="Broders K.D."/>
        </authorList>
    </citation>
    <scope>NUCLEOTIDE SEQUENCE</scope>
    <source>
        <strain evidence="7">CCC 602</strain>
    </source>
</reference>
<comment type="caution">
    <text evidence="7">The sequence shown here is derived from an EMBL/GenBank/DDBJ whole genome shotgun (WGS) entry which is preliminary data.</text>
</comment>
<keyword evidence="2" id="KW-0678">Repressor</keyword>
<keyword evidence="8" id="KW-1185">Reference proteome</keyword>
<dbReference type="EMBL" id="SRPW01000642">
    <property type="protein sequence ID" value="KAG6013126.1"/>
    <property type="molecule type" value="Genomic_DNA"/>
</dbReference>
<keyword evidence="3" id="KW-0805">Transcription regulation</keyword>
<feature type="region of interest" description="Disordered" evidence="6">
    <location>
        <begin position="1"/>
        <end position="33"/>
    </location>
</feature>
<dbReference type="OrthoDB" id="70376at2759"/>
<name>A0A9P7T1J4_9HYPO</name>
<evidence type="ECO:0000256" key="2">
    <source>
        <dbReference type="ARBA" id="ARBA00022491"/>
    </source>
</evidence>
<evidence type="ECO:0000313" key="7">
    <source>
        <dbReference type="EMBL" id="KAG6013126.1"/>
    </source>
</evidence>
<accession>A0A9P7T1J4</accession>
<proteinExistence type="predicted"/>
<protein>
    <submittedName>
        <fullName evidence="7">Uncharacterized protein</fullName>
    </submittedName>
</protein>
<organism evidence="7 8">
    <name type="scientific">Claviceps pusilla</name>
    <dbReference type="NCBI Taxonomy" id="123648"/>
    <lineage>
        <taxon>Eukaryota</taxon>
        <taxon>Fungi</taxon>
        <taxon>Dikarya</taxon>
        <taxon>Ascomycota</taxon>
        <taxon>Pezizomycotina</taxon>
        <taxon>Sordariomycetes</taxon>
        <taxon>Hypocreomycetidae</taxon>
        <taxon>Hypocreales</taxon>
        <taxon>Clavicipitaceae</taxon>
        <taxon>Claviceps</taxon>
    </lineage>
</organism>
<dbReference type="GO" id="GO:0010468">
    <property type="term" value="P:regulation of gene expression"/>
    <property type="evidence" value="ECO:0007669"/>
    <property type="project" value="UniProtKB-ARBA"/>
</dbReference>
<dbReference type="GO" id="GO:0005654">
    <property type="term" value="C:nucleoplasm"/>
    <property type="evidence" value="ECO:0007669"/>
    <property type="project" value="UniProtKB-ARBA"/>
</dbReference>
<dbReference type="Pfam" id="PF08598">
    <property type="entry name" value="Sds3"/>
    <property type="match status" value="1"/>
</dbReference>
<dbReference type="Proteomes" id="UP000748025">
    <property type="component" value="Unassembled WGS sequence"/>
</dbReference>
<dbReference type="InterPro" id="IPR013907">
    <property type="entry name" value="Sds3"/>
</dbReference>
<dbReference type="AlphaFoldDB" id="A0A9P7T1J4"/>
<keyword evidence="4" id="KW-0804">Transcription</keyword>
<gene>
    <name evidence="7" type="ORF">E4U43_007487</name>
</gene>
<comment type="subcellular location">
    <subcellularLocation>
        <location evidence="1">Nucleus</location>
    </subcellularLocation>
</comment>
<evidence type="ECO:0000256" key="3">
    <source>
        <dbReference type="ARBA" id="ARBA00023015"/>
    </source>
</evidence>
<evidence type="ECO:0000256" key="4">
    <source>
        <dbReference type="ARBA" id="ARBA00023163"/>
    </source>
</evidence>
<sequence length="138" mass="15785">MAANDNAVPSALGGKAERRSPPPATQSKRDRKRQALMERLSTMADKFQREQDLTYRDQLQKIQYEINLVQHFDPYDPNALDVAAKLQKEHRQTQGVPVLADNARSLMDMAGIKFPNFIDEIEDLIEIRDFQLTQSKVS</sequence>
<keyword evidence="5" id="KW-0539">Nucleus</keyword>